<gene>
    <name evidence="1" type="ORF">PCOR1329_LOCUS23997</name>
</gene>
<protein>
    <submittedName>
        <fullName evidence="1">Uncharacterized protein</fullName>
    </submittedName>
</protein>
<keyword evidence="2" id="KW-1185">Reference proteome</keyword>
<comment type="caution">
    <text evidence="1">The sequence shown here is derived from an EMBL/GenBank/DDBJ whole genome shotgun (WGS) entry which is preliminary data.</text>
</comment>
<sequence>MCGVGGMVNGRHNALRDTLVNTITDITECPATAEQHDHTLPDDRRPDLHFQNHRGETEHIDVAIVSPWARLGGQNPRTTRHGAAFAAEEATKRRKYAQLKLNPAVASCFRRPGEGLITLVRSLCRNEDQE</sequence>
<evidence type="ECO:0000313" key="2">
    <source>
        <dbReference type="Proteomes" id="UP001189429"/>
    </source>
</evidence>
<accession>A0ABN9RVC1</accession>
<name>A0ABN9RVC1_9DINO</name>
<reference evidence="1" key="1">
    <citation type="submission" date="2023-10" db="EMBL/GenBank/DDBJ databases">
        <authorList>
            <person name="Chen Y."/>
            <person name="Shah S."/>
            <person name="Dougan E. K."/>
            <person name="Thang M."/>
            <person name="Chan C."/>
        </authorList>
    </citation>
    <scope>NUCLEOTIDE SEQUENCE [LARGE SCALE GENOMIC DNA]</scope>
</reference>
<organism evidence="1 2">
    <name type="scientific">Prorocentrum cordatum</name>
    <dbReference type="NCBI Taxonomy" id="2364126"/>
    <lineage>
        <taxon>Eukaryota</taxon>
        <taxon>Sar</taxon>
        <taxon>Alveolata</taxon>
        <taxon>Dinophyceae</taxon>
        <taxon>Prorocentrales</taxon>
        <taxon>Prorocentraceae</taxon>
        <taxon>Prorocentrum</taxon>
    </lineage>
</organism>
<proteinExistence type="predicted"/>
<dbReference type="Proteomes" id="UP001189429">
    <property type="component" value="Unassembled WGS sequence"/>
</dbReference>
<evidence type="ECO:0000313" key="1">
    <source>
        <dbReference type="EMBL" id="CAK0823169.1"/>
    </source>
</evidence>
<dbReference type="EMBL" id="CAUYUJ010008202">
    <property type="protein sequence ID" value="CAK0823169.1"/>
    <property type="molecule type" value="Genomic_DNA"/>
</dbReference>